<sequence length="303" mass="31282">MSILIDENSRVLVQGFTGDKGTFHAKEMIACGTKVVGGVTPGKGGATHLGLPVFNTVKEAVRATNATCSITFVAPAFCADAIMEAADAGVQLVCSITDGIPAQDMMRVKRYLLRYNRERRTLMVGPNCAGIISPGKAMLGIMPSNIYKQGSVGIVSRSGTLGYEAAAQLKELGLGVSTSVGIGGDPINGSSFLDHLILFEQDPETQAVMMIGEIGGPQEAEAAAWIKKNMTKPVVGYVAGLTAPKGRRMGHAGAIISATGDSAAEKAEIMKSYGLTVAPSPSELGATMAKVLAEKGVAAATAH</sequence>
<dbReference type="Gene3D" id="3.40.50.261">
    <property type="entry name" value="Succinyl-CoA synthetase domains"/>
    <property type="match status" value="1"/>
</dbReference>
<organism evidence="7 8">
    <name type="scientific">Methylocapsa polymorpha</name>
    <dbReference type="NCBI Taxonomy" id="3080828"/>
    <lineage>
        <taxon>Bacteria</taxon>
        <taxon>Pseudomonadati</taxon>
        <taxon>Pseudomonadota</taxon>
        <taxon>Alphaproteobacteria</taxon>
        <taxon>Hyphomicrobiales</taxon>
        <taxon>Beijerinckiaceae</taxon>
        <taxon>Methylocapsa</taxon>
    </lineage>
</organism>
<feature type="active site" description="Tele-phosphohistidine intermediate" evidence="4">
    <location>
        <position position="251"/>
    </location>
</feature>
<keyword evidence="3 4" id="KW-0547">Nucleotide-binding</keyword>
<evidence type="ECO:0000313" key="8">
    <source>
        <dbReference type="Proteomes" id="UP001626536"/>
    </source>
</evidence>
<feature type="domain" description="CoA-binding" evidence="6">
    <location>
        <begin position="4"/>
        <end position="100"/>
    </location>
</feature>
<dbReference type="PANTHER" id="PTHR11117">
    <property type="entry name" value="SUCCINYL-COA LIGASE SUBUNIT ALPHA"/>
    <property type="match status" value="1"/>
</dbReference>
<accession>A0ABZ0HLH9</accession>
<dbReference type="PIRSF" id="PIRSF001553">
    <property type="entry name" value="SucCS_alpha"/>
    <property type="match status" value="1"/>
</dbReference>
<dbReference type="InterPro" id="IPR033847">
    <property type="entry name" value="Citrt_syn/SCS-alpha_CS"/>
</dbReference>
<dbReference type="SUPFAM" id="SSF51735">
    <property type="entry name" value="NAD(P)-binding Rossmann-fold domains"/>
    <property type="match status" value="1"/>
</dbReference>
<dbReference type="InterPro" id="IPR005811">
    <property type="entry name" value="SUCC_ACL_C"/>
</dbReference>
<dbReference type="SMART" id="SM00881">
    <property type="entry name" value="CoA_binding"/>
    <property type="match status" value="1"/>
</dbReference>
<evidence type="ECO:0000313" key="7">
    <source>
        <dbReference type="EMBL" id="WOJ88149.1"/>
    </source>
</evidence>
<dbReference type="GO" id="GO:0004775">
    <property type="term" value="F:succinate-CoA ligase (ADP-forming) activity"/>
    <property type="evidence" value="ECO:0007669"/>
    <property type="project" value="UniProtKB-EC"/>
</dbReference>
<dbReference type="PRINTS" id="PR01798">
    <property type="entry name" value="SCOASYNTHASE"/>
</dbReference>
<dbReference type="Proteomes" id="UP001626536">
    <property type="component" value="Chromosome"/>
</dbReference>
<dbReference type="NCBIfam" id="TIGR01019">
    <property type="entry name" value="sucCoAalpha"/>
    <property type="match status" value="1"/>
</dbReference>
<feature type="binding site" evidence="4">
    <location>
        <position position="43"/>
    </location>
    <ligand>
        <name>CoA</name>
        <dbReference type="ChEBI" id="CHEBI:57287"/>
    </ligand>
</feature>
<dbReference type="InterPro" id="IPR003781">
    <property type="entry name" value="CoA-bd"/>
</dbReference>
<keyword evidence="1 4" id="KW-0816">Tricarboxylic acid cycle</keyword>
<comment type="function">
    <text evidence="4">Succinyl-CoA synthetase functions in the citric acid cycle (TCA), coupling the hydrolysis of succinyl-CoA to the synthesis of either ATP or GTP and thus represents the only step of substrate-level phosphorylation in the TCA. The alpha subunit of the enzyme binds the substrates coenzyme A and phosphate, while succinate binding and nucleotide specificity is provided by the beta subunit.</text>
</comment>
<feature type="binding site" evidence="4">
    <location>
        <begin position="17"/>
        <end position="20"/>
    </location>
    <ligand>
        <name>CoA</name>
        <dbReference type="ChEBI" id="CHEBI:57287"/>
    </ligand>
</feature>
<keyword evidence="2 4" id="KW-0436">Ligase</keyword>
<dbReference type="SUPFAM" id="SSF52210">
    <property type="entry name" value="Succinyl-CoA synthetase domains"/>
    <property type="match status" value="1"/>
</dbReference>
<evidence type="ECO:0000256" key="3">
    <source>
        <dbReference type="ARBA" id="ARBA00022741"/>
    </source>
</evidence>
<dbReference type="Pfam" id="PF02629">
    <property type="entry name" value="CoA_binding"/>
    <property type="match status" value="1"/>
</dbReference>
<dbReference type="PROSITE" id="PS00399">
    <property type="entry name" value="SUCCINYL_COA_LIG_2"/>
    <property type="match status" value="1"/>
</dbReference>
<comment type="catalytic activity">
    <reaction evidence="4">
        <text>GTP + succinate + CoA = succinyl-CoA + GDP + phosphate</text>
        <dbReference type="Rhea" id="RHEA:22120"/>
        <dbReference type="ChEBI" id="CHEBI:30031"/>
        <dbReference type="ChEBI" id="CHEBI:37565"/>
        <dbReference type="ChEBI" id="CHEBI:43474"/>
        <dbReference type="ChEBI" id="CHEBI:57287"/>
        <dbReference type="ChEBI" id="CHEBI:57292"/>
        <dbReference type="ChEBI" id="CHEBI:58189"/>
    </reaction>
</comment>
<dbReference type="InterPro" id="IPR017440">
    <property type="entry name" value="Cit_synth/succinyl-CoA_lig_AS"/>
</dbReference>
<evidence type="ECO:0000259" key="6">
    <source>
        <dbReference type="SMART" id="SM00881"/>
    </source>
</evidence>
<dbReference type="RefSeq" id="WP_407337588.1">
    <property type="nucleotide sequence ID" value="NZ_CP136862.1"/>
</dbReference>
<reference evidence="7 8" key="1">
    <citation type="submission" date="2023-10" db="EMBL/GenBank/DDBJ databases">
        <title>Novel methanotroph of the genus Methylocapsa from a subarctic wetland.</title>
        <authorList>
            <person name="Belova S.E."/>
            <person name="Oshkin I.Y."/>
            <person name="Miroshnikov K."/>
            <person name="Dedysh S.N."/>
        </authorList>
    </citation>
    <scope>NUCLEOTIDE SEQUENCE [LARGE SCALE GENOMIC DNA]</scope>
    <source>
        <strain evidence="7 8">RX1</strain>
    </source>
</reference>
<name>A0ABZ0HLH9_9HYPH</name>
<protein>
    <recommendedName>
        <fullName evidence="4">Succinate--CoA ligase [ADP-forming] subunit alpha</fullName>
        <ecNumber evidence="4">6.2.1.5</ecNumber>
    </recommendedName>
    <alternativeName>
        <fullName evidence="4">Succinyl-CoA synthetase subunit alpha</fullName>
        <shortName evidence="4">SCS-alpha</shortName>
    </alternativeName>
</protein>
<dbReference type="EMBL" id="CP136862">
    <property type="protein sequence ID" value="WOJ88149.1"/>
    <property type="molecule type" value="Genomic_DNA"/>
</dbReference>
<evidence type="ECO:0000256" key="2">
    <source>
        <dbReference type="ARBA" id="ARBA00022598"/>
    </source>
</evidence>
<dbReference type="InterPro" id="IPR016102">
    <property type="entry name" value="Succinyl-CoA_synth-like"/>
</dbReference>
<feature type="binding site" evidence="4">
    <location>
        <position position="163"/>
    </location>
    <ligand>
        <name>substrate</name>
        <note>ligand shared with subunit beta</note>
    </ligand>
</feature>
<dbReference type="Pfam" id="PF00549">
    <property type="entry name" value="Ligase_CoA"/>
    <property type="match status" value="1"/>
</dbReference>
<feature type="binding site" evidence="4">
    <location>
        <begin position="96"/>
        <end position="98"/>
    </location>
    <ligand>
        <name>CoA</name>
        <dbReference type="ChEBI" id="CHEBI:57287"/>
    </ligand>
</feature>
<comment type="subunit">
    <text evidence="4">Heterotetramer of two alpha and two beta subunits.</text>
</comment>
<evidence type="ECO:0000256" key="4">
    <source>
        <dbReference type="HAMAP-Rule" id="MF_01988"/>
    </source>
</evidence>
<dbReference type="Gene3D" id="3.40.50.720">
    <property type="entry name" value="NAD(P)-binding Rossmann-like Domain"/>
    <property type="match status" value="1"/>
</dbReference>
<evidence type="ECO:0000256" key="1">
    <source>
        <dbReference type="ARBA" id="ARBA00022532"/>
    </source>
</evidence>
<proteinExistence type="inferred from homology"/>
<comment type="similarity">
    <text evidence="4 5">Belongs to the succinate/malate CoA ligase alpha subunit family.</text>
</comment>
<dbReference type="NCBIfam" id="NF004230">
    <property type="entry name" value="PRK05678.1"/>
    <property type="match status" value="1"/>
</dbReference>
<dbReference type="InterPro" id="IPR036291">
    <property type="entry name" value="NAD(P)-bd_dom_sf"/>
</dbReference>
<keyword evidence="8" id="KW-1185">Reference proteome</keyword>
<dbReference type="PANTHER" id="PTHR11117:SF2">
    <property type="entry name" value="SUCCINATE--COA LIGASE [ADP_GDP-FORMING] SUBUNIT ALPHA, MITOCHONDRIAL"/>
    <property type="match status" value="1"/>
</dbReference>
<evidence type="ECO:0000256" key="5">
    <source>
        <dbReference type="RuleBase" id="RU000677"/>
    </source>
</evidence>
<comment type="pathway">
    <text evidence="4">Carbohydrate metabolism; tricarboxylic acid cycle; succinate from succinyl-CoA (ligase route): step 1/1.</text>
</comment>
<dbReference type="EC" id="6.2.1.5" evidence="4"/>
<dbReference type="HAMAP" id="MF_01988">
    <property type="entry name" value="Succ_CoA_alpha"/>
    <property type="match status" value="1"/>
</dbReference>
<dbReference type="InterPro" id="IPR005810">
    <property type="entry name" value="CoA_lig_alpha"/>
</dbReference>
<dbReference type="PROSITE" id="PS01216">
    <property type="entry name" value="SUCCINYL_COA_LIG_1"/>
    <property type="match status" value="1"/>
</dbReference>
<gene>
    <name evidence="4 7" type="primary">sucD</name>
    <name evidence="7" type="ORF">RZS28_09800</name>
</gene>
<comment type="catalytic activity">
    <reaction evidence="4">
        <text>succinate + ATP + CoA = succinyl-CoA + ADP + phosphate</text>
        <dbReference type="Rhea" id="RHEA:17661"/>
        <dbReference type="ChEBI" id="CHEBI:30031"/>
        <dbReference type="ChEBI" id="CHEBI:30616"/>
        <dbReference type="ChEBI" id="CHEBI:43474"/>
        <dbReference type="ChEBI" id="CHEBI:57287"/>
        <dbReference type="ChEBI" id="CHEBI:57292"/>
        <dbReference type="ChEBI" id="CHEBI:456216"/>
        <dbReference type="EC" id="6.2.1.5"/>
    </reaction>
</comment>